<dbReference type="Gene3D" id="3.40.50.300">
    <property type="entry name" value="P-loop containing nucleotide triphosphate hydrolases"/>
    <property type="match status" value="1"/>
</dbReference>
<dbReference type="InterPro" id="IPR036844">
    <property type="entry name" value="Hint_dom_sf"/>
</dbReference>
<dbReference type="GO" id="GO:0004519">
    <property type="term" value="F:endonuclease activity"/>
    <property type="evidence" value="ECO:0007669"/>
    <property type="project" value="InterPro"/>
</dbReference>
<evidence type="ECO:0000259" key="1">
    <source>
        <dbReference type="PROSITE" id="PS50819"/>
    </source>
</evidence>
<dbReference type="OrthoDB" id="547488at2759"/>
<keyword evidence="3" id="KW-1185">Reference proteome</keyword>
<reference evidence="2" key="2">
    <citation type="submission" date="2020-11" db="EMBL/GenBank/DDBJ databases">
        <authorList>
            <person name="Cecchin M."/>
            <person name="Marcolungo L."/>
            <person name="Rossato M."/>
            <person name="Girolomoni L."/>
            <person name="Cosentino E."/>
            <person name="Cuine S."/>
            <person name="Li-Beisson Y."/>
            <person name="Delledonne M."/>
            <person name="Ballottari M."/>
        </authorList>
    </citation>
    <scope>NUCLEOTIDE SEQUENCE</scope>
    <source>
        <strain evidence="2">211/11P</strain>
        <tissue evidence="2">Whole cell</tissue>
    </source>
</reference>
<dbReference type="SUPFAM" id="SSF55608">
    <property type="entry name" value="Homing endonucleases"/>
    <property type="match status" value="1"/>
</dbReference>
<gene>
    <name evidence="2" type="ORF">D9Q98_004042</name>
</gene>
<evidence type="ECO:0000313" key="2">
    <source>
        <dbReference type="EMBL" id="KAI3432493.1"/>
    </source>
</evidence>
<protein>
    <recommendedName>
        <fullName evidence="1">DOD-type homing endonuclease domain-containing protein</fullName>
    </recommendedName>
</protein>
<dbReference type="PROSITE" id="PS50819">
    <property type="entry name" value="INTEIN_ENDONUCLEASE"/>
    <property type="match status" value="1"/>
</dbReference>
<dbReference type="InterPro" id="IPR027434">
    <property type="entry name" value="Homing_endonucl"/>
</dbReference>
<dbReference type="InterPro" id="IPR007869">
    <property type="entry name" value="Homing_endonuc_PI-Sce"/>
</dbReference>
<dbReference type="SUPFAM" id="SSF51294">
    <property type="entry name" value="Hedgehog/intein (Hint) domain"/>
    <property type="match status" value="1"/>
</dbReference>
<proteinExistence type="predicted"/>
<accession>A0A9D4TR35</accession>
<dbReference type="GO" id="GO:0003677">
    <property type="term" value="F:DNA binding"/>
    <property type="evidence" value="ECO:0007669"/>
    <property type="project" value="InterPro"/>
</dbReference>
<dbReference type="Proteomes" id="UP001055712">
    <property type="component" value="Unassembled WGS sequence"/>
</dbReference>
<dbReference type="Gene3D" id="2.170.16.10">
    <property type="entry name" value="Hedgehog/Intein (Hint) domain"/>
    <property type="match status" value="1"/>
</dbReference>
<dbReference type="Pfam" id="PF05204">
    <property type="entry name" value="Hom_end"/>
    <property type="match status" value="1"/>
</dbReference>
<dbReference type="SUPFAM" id="SSF52540">
    <property type="entry name" value="P-loop containing nucleoside triphosphate hydrolases"/>
    <property type="match status" value="1"/>
</dbReference>
<dbReference type="Gene3D" id="3.10.28.10">
    <property type="entry name" value="Homing endonucleases"/>
    <property type="match status" value="1"/>
</dbReference>
<reference evidence="2" key="1">
    <citation type="journal article" date="2019" name="Plant J.">
        <title>Chlorella vulgaris genome assembly and annotation reveals the molecular basis for metabolic acclimation to high light conditions.</title>
        <authorList>
            <person name="Cecchin M."/>
            <person name="Marcolungo L."/>
            <person name="Rossato M."/>
            <person name="Girolomoni L."/>
            <person name="Cosentino E."/>
            <person name="Cuine S."/>
            <person name="Li-Beisson Y."/>
            <person name="Delledonne M."/>
            <person name="Ballottari M."/>
        </authorList>
    </citation>
    <scope>NUCLEOTIDE SEQUENCE</scope>
    <source>
        <strain evidence="2">211/11P</strain>
    </source>
</reference>
<feature type="domain" description="DOD-type homing endonuclease" evidence="1">
    <location>
        <begin position="137"/>
        <end position="272"/>
    </location>
</feature>
<dbReference type="InterPro" id="IPR027417">
    <property type="entry name" value="P-loop_NTPase"/>
</dbReference>
<evidence type="ECO:0000313" key="3">
    <source>
        <dbReference type="Proteomes" id="UP001055712"/>
    </source>
</evidence>
<name>A0A9D4TR35_CHLVU</name>
<dbReference type="AlphaFoldDB" id="A0A9D4TR35"/>
<dbReference type="GO" id="GO:0030908">
    <property type="term" value="P:protein splicing"/>
    <property type="evidence" value="ECO:0007669"/>
    <property type="project" value="InterPro"/>
</dbReference>
<organism evidence="2 3">
    <name type="scientific">Chlorella vulgaris</name>
    <name type="common">Green alga</name>
    <dbReference type="NCBI Taxonomy" id="3077"/>
    <lineage>
        <taxon>Eukaryota</taxon>
        <taxon>Viridiplantae</taxon>
        <taxon>Chlorophyta</taxon>
        <taxon>core chlorophytes</taxon>
        <taxon>Trebouxiophyceae</taxon>
        <taxon>Chlorellales</taxon>
        <taxon>Chlorellaceae</taxon>
        <taxon>Chlorella clade</taxon>
        <taxon>Chlorella</taxon>
    </lineage>
</organism>
<dbReference type="InterPro" id="IPR004042">
    <property type="entry name" value="Intein_endonuc_central"/>
</dbReference>
<sequence>MNDRENSEPRRVLSLAQGMDDMFTLVPKRKGYPSQTVTREHVLCLKYSNQGSEYSTKYGKGVSFFDGDHQKTKARKFTHRDQDKMTAFQEALDRDQTFEMTVEKYMQLPKYVQGYLKAYRVAAEFPPKPAPLFDPWLLGVWLGDGTSATTGLTIGDIELVDAIKTSLEPFADLKVVGGAEHYNESCKWRYNIIRASGSGTNQFLSALREYDMLNNKHIPFHLKTGSRHTRLELLAGLLDTDGHLGNGSYYEISQKNRTLADDIVFVARSLGFSTSMKCQKWCMYKGERRGGTYYRINILGNGIEDIPLRLKRKQVPTKTRATNALWYGFTVQPAGRQEYFGFETDGNHRFLLGDFTVTHNSTIALKVAKLFYEPGDIGIVSNNMEKQFGISAFSDKLLVIGPEIGQGWRMEQLEFQSMASGESVSVAAKFKTAQSVEWTVPILLAGNEVPPFADNGGSIQRRFLVFGFEKAVTNGDMKLGDKLARELPALLLKCNRAYLEAAARWGTKNVWTVLPTYFHNTRAEMAQAVNSIEAFLACNDVVLEATAFTKYREFVDAWRAFTAINRYPGAKTVTKRLFDTPFEKLGLTIVKDTREYNGRQENDEWVLGVKLKEQSSGNGFLAG</sequence>
<dbReference type="EMBL" id="SIDB01000005">
    <property type="protein sequence ID" value="KAI3432493.1"/>
    <property type="molecule type" value="Genomic_DNA"/>
</dbReference>
<comment type="caution">
    <text evidence="2">The sequence shown here is derived from an EMBL/GenBank/DDBJ whole genome shotgun (WGS) entry which is preliminary data.</text>
</comment>